<evidence type="ECO:0000313" key="16">
    <source>
        <dbReference type="EMBL" id="RXK09765.1"/>
    </source>
</evidence>
<name>A0AAX2A722_9BACT</name>
<feature type="domain" description="DNA polymerase III beta sliding clamp N-terminal" evidence="12">
    <location>
        <begin position="1"/>
        <end position="118"/>
    </location>
</feature>
<keyword evidence="9" id="KW-0238">DNA-binding</keyword>
<dbReference type="Gene3D" id="3.10.150.10">
    <property type="entry name" value="DNA Polymerase III, subunit A, domain 2"/>
    <property type="match status" value="3"/>
</dbReference>
<comment type="similarity">
    <text evidence="2">Belongs to the beta sliding clamp family.</text>
</comment>
<evidence type="ECO:0000256" key="8">
    <source>
        <dbReference type="ARBA" id="ARBA00022932"/>
    </source>
</evidence>
<dbReference type="Proteomes" id="UP000253850">
    <property type="component" value="Chromosome"/>
</dbReference>
<dbReference type="InterPro" id="IPR022634">
    <property type="entry name" value="DNA_polIII_beta_N"/>
</dbReference>
<dbReference type="EMBL" id="PDKM01000004">
    <property type="protein sequence ID" value="RXK09765.1"/>
    <property type="molecule type" value="Genomic_DNA"/>
</dbReference>
<evidence type="ECO:0000256" key="5">
    <source>
        <dbReference type="ARBA" id="ARBA00022679"/>
    </source>
</evidence>
<dbReference type="GO" id="GO:0003677">
    <property type="term" value="F:DNA binding"/>
    <property type="evidence" value="ECO:0007669"/>
    <property type="project" value="UniProtKB-KW"/>
</dbReference>
<keyword evidence="6 15" id="KW-0548">Nucleotidyltransferase</keyword>
<accession>A0AAX2A722</accession>
<dbReference type="Pfam" id="PF02767">
    <property type="entry name" value="DNA_pol3_beta_2"/>
    <property type="match status" value="1"/>
</dbReference>
<dbReference type="GO" id="GO:0008408">
    <property type="term" value="F:3'-5' exonuclease activity"/>
    <property type="evidence" value="ECO:0007669"/>
    <property type="project" value="InterPro"/>
</dbReference>
<evidence type="ECO:0000256" key="6">
    <source>
        <dbReference type="ARBA" id="ARBA00022695"/>
    </source>
</evidence>
<evidence type="ECO:0000256" key="3">
    <source>
        <dbReference type="ARBA" id="ARBA00021035"/>
    </source>
</evidence>
<organism evidence="16 18">
    <name type="scientific">Halarcobacter bivalviorum</name>
    <dbReference type="NCBI Taxonomy" id="663364"/>
    <lineage>
        <taxon>Bacteria</taxon>
        <taxon>Pseudomonadati</taxon>
        <taxon>Campylobacterota</taxon>
        <taxon>Epsilonproteobacteria</taxon>
        <taxon>Campylobacterales</taxon>
        <taxon>Arcobacteraceae</taxon>
        <taxon>Halarcobacter</taxon>
    </lineage>
</organism>
<dbReference type="Pfam" id="PF00712">
    <property type="entry name" value="DNA_pol3_beta"/>
    <property type="match status" value="1"/>
</dbReference>
<dbReference type="GO" id="GO:0005737">
    <property type="term" value="C:cytoplasm"/>
    <property type="evidence" value="ECO:0007669"/>
    <property type="project" value="UniProtKB-SubCell"/>
</dbReference>
<feature type="domain" description="DNA polymerase III beta sliding clamp C-terminal" evidence="14">
    <location>
        <begin position="241"/>
        <end position="344"/>
    </location>
</feature>
<dbReference type="PANTHER" id="PTHR30478:SF0">
    <property type="entry name" value="BETA SLIDING CLAMP"/>
    <property type="match status" value="1"/>
</dbReference>
<dbReference type="Proteomes" id="UP000289193">
    <property type="component" value="Unassembled WGS sequence"/>
</dbReference>
<evidence type="ECO:0000256" key="7">
    <source>
        <dbReference type="ARBA" id="ARBA00022705"/>
    </source>
</evidence>
<dbReference type="NCBIfam" id="TIGR00663">
    <property type="entry name" value="dnan"/>
    <property type="match status" value="1"/>
</dbReference>
<dbReference type="InterPro" id="IPR046938">
    <property type="entry name" value="DNA_clamp_sf"/>
</dbReference>
<dbReference type="GO" id="GO:0009360">
    <property type="term" value="C:DNA polymerase III complex"/>
    <property type="evidence" value="ECO:0007669"/>
    <property type="project" value="InterPro"/>
</dbReference>
<reference evidence="15 17" key="2">
    <citation type="submission" date="2018-07" db="EMBL/GenBank/DDBJ databases">
        <title>Complete genome of the Arcobacter bivalviorum type strain LMG 26154.</title>
        <authorList>
            <person name="Miller W.G."/>
            <person name="Yee E."/>
            <person name="Bono J.L."/>
        </authorList>
    </citation>
    <scope>NUCLEOTIDE SEQUENCE [LARGE SCALE GENOMIC DNA]</scope>
    <source>
        <strain evidence="15 17">LMG 26154</strain>
    </source>
</reference>
<evidence type="ECO:0000256" key="9">
    <source>
        <dbReference type="ARBA" id="ARBA00023125"/>
    </source>
</evidence>
<protein>
    <recommendedName>
        <fullName evidence="3">Beta sliding clamp</fullName>
    </recommendedName>
    <alternativeName>
        <fullName evidence="11">Beta-clamp processivity factor</fullName>
    </alternativeName>
    <alternativeName>
        <fullName evidence="10">DNA polymerase III beta sliding clamp subunit</fullName>
    </alternativeName>
</protein>
<dbReference type="SMART" id="SM00480">
    <property type="entry name" value="POL3Bc"/>
    <property type="match status" value="1"/>
</dbReference>
<dbReference type="PANTHER" id="PTHR30478">
    <property type="entry name" value="DNA POLYMERASE III SUBUNIT BETA"/>
    <property type="match status" value="1"/>
</dbReference>
<sequence>MKFIITKSIFENVISSMQPFLEKKDASSITSHIYLEVNDSKLILKATDYEIGLESQIDSITEAIYGKATVNGSNLLGIIKRLKDADIIIETTDNNLIIKQNKSTFKLPMYDADEYPNLILNENLKSLNISTINFINSIRKITPSIDNNNPKFELNGALIDIKNSKINFVSTDTRRLAISFLENMSNNEGQIIIPKKAIIEIQKLFLDDAKISFDENNLVVTTENMKFFTKLINGKFPDYERIIPQSLKHNLSIPKNILVESIKLVTSLFSNIKITFKPHSIVFESLDEDTESKTQIDIELNIDQEFYLAVNAKYLLDYLSQTNNENVKIGFNESNLPFYLEDEKFYTIVMPIVLEK</sequence>
<keyword evidence="5 15" id="KW-0808">Transferase</keyword>
<dbReference type="AlphaFoldDB" id="A0AAX2A722"/>
<evidence type="ECO:0000259" key="14">
    <source>
        <dbReference type="Pfam" id="PF02768"/>
    </source>
</evidence>
<dbReference type="InterPro" id="IPR022635">
    <property type="entry name" value="DNA_polIII_beta_C"/>
</dbReference>
<evidence type="ECO:0000259" key="12">
    <source>
        <dbReference type="Pfam" id="PF00712"/>
    </source>
</evidence>
<evidence type="ECO:0000256" key="1">
    <source>
        <dbReference type="ARBA" id="ARBA00004496"/>
    </source>
</evidence>
<keyword evidence="18" id="KW-1185">Reference proteome</keyword>
<dbReference type="CDD" id="cd00140">
    <property type="entry name" value="beta_clamp"/>
    <property type="match status" value="1"/>
</dbReference>
<dbReference type="GO" id="GO:0006271">
    <property type="term" value="P:DNA strand elongation involved in DNA replication"/>
    <property type="evidence" value="ECO:0007669"/>
    <property type="project" value="TreeGrafter"/>
</dbReference>
<evidence type="ECO:0000313" key="15">
    <source>
        <dbReference type="EMBL" id="AXH11046.1"/>
    </source>
</evidence>
<evidence type="ECO:0000256" key="10">
    <source>
        <dbReference type="ARBA" id="ARBA00030988"/>
    </source>
</evidence>
<comment type="subcellular location">
    <subcellularLocation>
        <location evidence="1">Cytoplasm</location>
    </subcellularLocation>
</comment>
<feature type="domain" description="DNA polymerase III beta sliding clamp central" evidence="13">
    <location>
        <begin position="129"/>
        <end position="238"/>
    </location>
</feature>
<gene>
    <name evidence="15" type="primary">dnaN</name>
    <name evidence="15" type="ORF">ABIV_0002</name>
    <name evidence="16" type="ORF">CRV05_08530</name>
</gene>
<dbReference type="SUPFAM" id="SSF55979">
    <property type="entry name" value="DNA clamp"/>
    <property type="match status" value="3"/>
</dbReference>
<dbReference type="Pfam" id="PF02768">
    <property type="entry name" value="DNA_pol3_beta_3"/>
    <property type="match status" value="1"/>
</dbReference>
<dbReference type="InterPro" id="IPR001001">
    <property type="entry name" value="DNA_polIII_beta"/>
</dbReference>
<dbReference type="InterPro" id="IPR022637">
    <property type="entry name" value="DNA_polIII_beta_cen"/>
</dbReference>
<dbReference type="RefSeq" id="WP_114837943.1">
    <property type="nucleotide sequence ID" value="NZ_CP031217.1"/>
</dbReference>
<reference evidence="16 18" key="1">
    <citation type="submission" date="2017-10" db="EMBL/GenBank/DDBJ databases">
        <title>Genomics of the genus Arcobacter.</title>
        <authorList>
            <person name="Perez-Cataluna A."/>
            <person name="Figueras M.J."/>
        </authorList>
    </citation>
    <scope>NUCLEOTIDE SEQUENCE [LARGE SCALE GENOMIC DNA]</scope>
    <source>
        <strain evidence="16 18">CECT 7835</strain>
    </source>
</reference>
<dbReference type="KEGG" id="hbv:ABIV_0002"/>
<evidence type="ECO:0000256" key="4">
    <source>
        <dbReference type="ARBA" id="ARBA00022490"/>
    </source>
</evidence>
<keyword evidence="7" id="KW-0235">DNA replication</keyword>
<keyword evidence="4" id="KW-0963">Cytoplasm</keyword>
<evidence type="ECO:0000256" key="2">
    <source>
        <dbReference type="ARBA" id="ARBA00010752"/>
    </source>
</evidence>
<evidence type="ECO:0000313" key="17">
    <source>
        <dbReference type="Proteomes" id="UP000253850"/>
    </source>
</evidence>
<evidence type="ECO:0000259" key="13">
    <source>
        <dbReference type="Pfam" id="PF02767"/>
    </source>
</evidence>
<evidence type="ECO:0000256" key="11">
    <source>
        <dbReference type="ARBA" id="ARBA00033276"/>
    </source>
</evidence>
<evidence type="ECO:0000313" key="18">
    <source>
        <dbReference type="Proteomes" id="UP000289193"/>
    </source>
</evidence>
<dbReference type="GO" id="GO:0003887">
    <property type="term" value="F:DNA-directed DNA polymerase activity"/>
    <property type="evidence" value="ECO:0007669"/>
    <property type="project" value="UniProtKB-KW"/>
</dbReference>
<dbReference type="EMBL" id="CP031217">
    <property type="protein sequence ID" value="AXH11046.1"/>
    <property type="molecule type" value="Genomic_DNA"/>
</dbReference>
<proteinExistence type="inferred from homology"/>
<keyword evidence="8" id="KW-0239">DNA-directed DNA polymerase</keyword>